<comment type="caution">
    <text evidence="2">The sequence shown here is derived from an EMBL/GenBank/DDBJ whole genome shotgun (WGS) entry which is preliminary data.</text>
</comment>
<evidence type="ECO:0000256" key="1">
    <source>
        <dbReference type="SAM" id="SignalP"/>
    </source>
</evidence>
<name>A0A1S2V4W0_9PSED</name>
<evidence type="ECO:0000313" key="4">
    <source>
        <dbReference type="Proteomes" id="UP000181661"/>
    </source>
</evidence>
<dbReference type="AlphaFoldDB" id="A0A1S2V4W0"/>
<protein>
    <submittedName>
        <fullName evidence="3">Alginate biosynthesis protein AlgK</fullName>
    </submittedName>
</protein>
<dbReference type="SUPFAM" id="SSF81901">
    <property type="entry name" value="HCP-like"/>
    <property type="match status" value="1"/>
</dbReference>
<organism evidence="2 4">
    <name type="scientific">Pseudomonas costantinii</name>
    <dbReference type="NCBI Taxonomy" id="168469"/>
    <lineage>
        <taxon>Bacteria</taxon>
        <taxon>Pseudomonadati</taxon>
        <taxon>Pseudomonadota</taxon>
        <taxon>Gammaproteobacteria</taxon>
        <taxon>Pseudomonadales</taxon>
        <taxon>Pseudomonadaceae</taxon>
        <taxon>Pseudomonas</taxon>
    </lineage>
</organism>
<proteinExistence type="predicted"/>
<feature type="signal peptide" evidence="1">
    <location>
        <begin position="1"/>
        <end position="22"/>
    </location>
</feature>
<dbReference type="Proteomes" id="UP000182179">
    <property type="component" value="Unassembled WGS sequence"/>
</dbReference>
<dbReference type="OrthoDB" id="6074988at2"/>
<evidence type="ECO:0000313" key="2">
    <source>
        <dbReference type="EMBL" id="OIN53196.1"/>
    </source>
</evidence>
<dbReference type="EMBL" id="MDDR01000021">
    <property type="protein sequence ID" value="OIN53196.1"/>
    <property type="molecule type" value="Genomic_DNA"/>
</dbReference>
<dbReference type="RefSeq" id="WP_071484043.1">
    <property type="nucleotide sequence ID" value="NZ_FNTS01000002.1"/>
</dbReference>
<dbReference type="SMART" id="SM00671">
    <property type="entry name" value="SEL1"/>
    <property type="match status" value="2"/>
</dbReference>
<dbReference type="Proteomes" id="UP000181661">
    <property type="component" value="Unassembled WGS sequence"/>
</dbReference>
<dbReference type="EMBL" id="FNTS01000002">
    <property type="protein sequence ID" value="SED20244.1"/>
    <property type="molecule type" value="Genomic_DNA"/>
</dbReference>
<feature type="chain" id="PRO_5010222534" evidence="1">
    <location>
        <begin position="23"/>
        <end position="479"/>
    </location>
</feature>
<evidence type="ECO:0000313" key="5">
    <source>
        <dbReference type="Proteomes" id="UP000182179"/>
    </source>
</evidence>
<accession>A0A1S2V4W0</accession>
<reference evidence="3 5" key="2">
    <citation type="submission" date="2016-10" db="EMBL/GenBank/DDBJ databases">
        <authorList>
            <person name="Varghese N."/>
            <person name="Submissions S."/>
        </authorList>
    </citation>
    <scope>NUCLEOTIDE SEQUENCE [LARGE SCALE GENOMIC DNA]</scope>
    <source>
        <strain evidence="3 5">BS2773</strain>
    </source>
</reference>
<reference evidence="2 4" key="1">
    <citation type="submission" date="2016-08" db="EMBL/GenBank/DDBJ databases">
        <title>Draft genome sequence of Pseudomonas costantinii LMG 22119, type strain isolated from cultivated mushroom (Agaricus bisporus) sporophores.</title>
        <authorList>
            <person name="Tambong J.T."/>
        </authorList>
    </citation>
    <scope>NUCLEOTIDE SEQUENCE [LARGE SCALE GENOMIC DNA]</scope>
    <source>
        <strain evidence="2 4">LMG 22119</strain>
    </source>
</reference>
<dbReference type="InterPro" id="IPR011990">
    <property type="entry name" value="TPR-like_helical_dom_sf"/>
</dbReference>
<sequence>MKLPTRPSLLLLALWLGDPVFAGQSLEQVRYALYKDPNANVVADLRELSARGDRASKQLLGDVLSNSDTVNLDEVLGLYKDAFADGTGEIPALASLVRLLDRNPRLRDQQHGYVTRALTLYPHALDPRTISTTLEVFLVYPRDFNVADARQLLSLYQQSCLLNCHSELYQAVLAEREGNRGLADRHYQAAVKVDVRAVDRYYRFLGEQQDSLFQRFAATLEPQRASLPVEIVHRIGALLDSINSLQRVDDEADKDERLASGMGPKPVKAPPTPEQIAADKAKAAAIARVQGWFDNAAERGYVPALVSKVNFMVSNPTEHNAEETQALINRVQALDPTRAKALQASFYMVTNWLTLDPQKAQVLINELIAARYRDAQLLLGELYSKGGLDQPDQEKALQIYQEQARLGSTAAYYRIATLYFRARALCNDPVKAYAYAQVALDLGENRARGLLKRLDRVMKKDDIDRAQLARADLMKEAQL</sequence>
<gene>
    <name evidence="2" type="ORF">BFL40_11190</name>
    <name evidence="3" type="ORF">SAMN04515675_0240</name>
</gene>
<evidence type="ECO:0000313" key="3">
    <source>
        <dbReference type="EMBL" id="SED20244.1"/>
    </source>
</evidence>
<keyword evidence="1" id="KW-0732">Signal</keyword>
<dbReference type="InterPro" id="IPR006597">
    <property type="entry name" value="Sel1-like"/>
</dbReference>
<dbReference type="Gene3D" id="1.25.40.10">
    <property type="entry name" value="Tetratricopeptide repeat domain"/>
    <property type="match status" value="1"/>
</dbReference>
<keyword evidence="5" id="KW-1185">Reference proteome</keyword>